<sequence length="67" mass="7597">MNTQSPCKKQCKLNENRECVSCGRDIDSIANWSRMSDEEKDRANTAASVRLATNQTARNEGHCHETR</sequence>
<feature type="compositionally biased region" description="Polar residues" evidence="1">
    <location>
        <begin position="45"/>
        <end position="58"/>
    </location>
</feature>
<dbReference type="InterPro" id="IPR010710">
    <property type="entry name" value="DUF1289"/>
</dbReference>
<evidence type="ECO:0000313" key="2">
    <source>
        <dbReference type="EMBL" id="GBO89177.1"/>
    </source>
</evidence>
<feature type="region of interest" description="Disordered" evidence="1">
    <location>
        <begin position="35"/>
        <end position="67"/>
    </location>
</feature>
<name>A0A5M3Q224_9GAMM</name>
<gene>
    <name evidence="2" type="ORF">MSSD14B_28450</name>
</gene>
<dbReference type="Pfam" id="PF06945">
    <property type="entry name" value="DUF1289"/>
    <property type="match status" value="1"/>
</dbReference>
<dbReference type="RefSeq" id="WP_153637334.1">
    <property type="nucleotide sequence ID" value="NZ_BGZI01000020.1"/>
</dbReference>
<organism evidence="2 3">
    <name type="scientific">Marinobacter salsuginis</name>
    <dbReference type="NCBI Taxonomy" id="418719"/>
    <lineage>
        <taxon>Bacteria</taxon>
        <taxon>Pseudomonadati</taxon>
        <taxon>Pseudomonadota</taxon>
        <taxon>Gammaproteobacteria</taxon>
        <taxon>Pseudomonadales</taxon>
        <taxon>Marinobacteraceae</taxon>
        <taxon>Marinobacter</taxon>
    </lineage>
</organism>
<dbReference type="EMBL" id="BGZI01000020">
    <property type="protein sequence ID" value="GBO89177.1"/>
    <property type="molecule type" value="Genomic_DNA"/>
</dbReference>
<evidence type="ECO:0008006" key="4">
    <source>
        <dbReference type="Google" id="ProtNLM"/>
    </source>
</evidence>
<dbReference type="Proteomes" id="UP000387223">
    <property type="component" value="Unassembled WGS sequence"/>
</dbReference>
<evidence type="ECO:0000256" key="1">
    <source>
        <dbReference type="SAM" id="MobiDB-lite"/>
    </source>
</evidence>
<proteinExistence type="predicted"/>
<dbReference type="AlphaFoldDB" id="A0A5M3Q224"/>
<evidence type="ECO:0000313" key="3">
    <source>
        <dbReference type="Proteomes" id="UP000387223"/>
    </source>
</evidence>
<comment type="caution">
    <text evidence="2">The sequence shown here is derived from an EMBL/GenBank/DDBJ whole genome shotgun (WGS) entry which is preliminary data.</text>
</comment>
<protein>
    <recommendedName>
        <fullName evidence="4">DUF1289 domain-containing protein</fullName>
    </recommendedName>
</protein>
<accession>A0A5M3Q224</accession>
<reference evidence="2 3" key="1">
    <citation type="journal article" date="2019" name="J. Gen. Appl. Microbiol.">
        <title>Aerobic degradation of cis-dichloroethene by the marine bacterium Marinobacter salsuginis strain 5N-3.</title>
        <authorList>
            <person name="Inoue Y."/>
            <person name="Fukunaga Y."/>
            <person name="Katsumata H."/>
            <person name="Ohji S."/>
            <person name="Hosoyama A."/>
            <person name="Mori K."/>
            <person name="Ando K."/>
        </authorList>
    </citation>
    <scope>NUCLEOTIDE SEQUENCE [LARGE SCALE GENOMIC DNA]</scope>
    <source>
        <strain evidence="2 3">NBRC 109114</strain>
    </source>
</reference>